<organism evidence="2 3">
    <name type="scientific">Micromonospora sediminicola</name>
    <dbReference type="NCBI Taxonomy" id="946078"/>
    <lineage>
        <taxon>Bacteria</taxon>
        <taxon>Bacillati</taxon>
        <taxon>Actinomycetota</taxon>
        <taxon>Actinomycetes</taxon>
        <taxon>Micromonosporales</taxon>
        <taxon>Micromonosporaceae</taxon>
        <taxon>Micromonospora</taxon>
    </lineage>
</organism>
<dbReference type="AlphaFoldDB" id="A0A1A9B9L8"/>
<protein>
    <recommendedName>
        <fullName evidence="4">DUF3618 domain-containing protein</fullName>
    </recommendedName>
</protein>
<dbReference type="RefSeq" id="WP_091573719.1">
    <property type="nucleotide sequence ID" value="NZ_FLRH01000003.1"/>
</dbReference>
<evidence type="ECO:0000256" key="1">
    <source>
        <dbReference type="SAM" id="Phobius"/>
    </source>
</evidence>
<keyword evidence="1" id="KW-1133">Transmembrane helix</keyword>
<evidence type="ECO:0008006" key="4">
    <source>
        <dbReference type="Google" id="ProtNLM"/>
    </source>
</evidence>
<proteinExistence type="predicted"/>
<feature type="transmembrane region" description="Helical" evidence="1">
    <location>
        <begin position="68"/>
        <end position="88"/>
    </location>
</feature>
<evidence type="ECO:0000313" key="3">
    <source>
        <dbReference type="Proteomes" id="UP000199558"/>
    </source>
</evidence>
<dbReference type="InterPro" id="IPR022062">
    <property type="entry name" value="DUF3618"/>
</dbReference>
<dbReference type="Proteomes" id="UP000199558">
    <property type="component" value="Unassembled WGS sequence"/>
</dbReference>
<name>A0A1A9B9L8_9ACTN</name>
<dbReference type="EMBL" id="FLRH01000003">
    <property type="protein sequence ID" value="SBT65838.1"/>
    <property type="molecule type" value="Genomic_DNA"/>
</dbReference>
<accession>A0A1A9B9L8</accession>
<evidence type="ECO:0000313" key="2">
    <source>
        <dbReference type="EMBL" id="SBT65838.1"/>
    </source>
</evidence>
<dbReference type="Pfam" id="PF12277">
    <property type="entry name" value="DUF3618"/>
    <property type="match status" value="1"/>
</dbReference>
<keyword evidence="3" id="KW-1185">Reference proteome</keyword>
<dbReference type="OrthoDB" id="3390335at2"/>
<keyword evidence="1" id="KW-0472">Membrane</keyword>
<gene>
    <name evidence="2" type="ORF">GA0070622_2852</name>
</gene>
<sequence length="93" mass="9429">MSESTPTDPQQLRAEIAQTRAALGDTVEALAAKTDVKARAKAGVEDAAARAREKVTTAAGRIEGAAGAVPLAVVGAAAVLAVLVALLVRRRRA</sequence>
<dbReference type="STRING" id="946078.GA0070622_2852"/>
<reference evidence="3" key="1">
    <citation type="submission" date="2016-06" db="EMBL/GenBank/DDBJ databases">
        <authorList>
            <person name="Varghese N."/>
            <person name="Submissions Spin"/>
        </authorList>
    </citation>
    <scope>NUCLEOTIDE SEQUENCE [LARGE SCALE GENOMIC DNA]</scope>
    <source>
        <strain evidence="3">DSM 45794</strain>
    </source>
</reference>
<keyword evidence="1" id="KW-0812">Transmembrane</keyword>